<accession>A0AAE3GQ31</accession>
<dbReference type="EMBL" id="JAMZMM010000067">
    <property type="protein sequence ID" value="MCP2728665.1"/>
    <property type="molecule type" value="Genomic_DNA"/>
</dbReference>
<dbReference type="InterPro" id="IPR011990">
    <property type="entry name" value="TPR-like_helical_dom_sf"/>
</dbReference>
<evidence type="ECO:0000256" key="1">
    <source>
        <dbReference type="SAM" id="Phobius"/>
    </source>
</evidence>
<dbReference type="Gene3D" id="1.25.40.10">
    <property type="entry name" value="Tetratricopeptide repeat domain"/>
    <property type="match status" value="1"/>
</dbReference>
<name>A0AAE3GQ31_9CYAN</name>
<feature type="transmembrane region" description="Helical" evidence="1">
    <location>
        <begin position="12"/>
        <end position="31"/>
    </location>
</feature>
<keyword evidence="3" id="KW-1185">Reference proteome</keyword>
<dbReference type="SUPFAM" id="SSF48452">
    <property type="entry name" value="TPR-like"/>
    <property type="match status" value="1"/>
</dbReference>
<keyword evidence="1" id="KW-1133">Transmembrane helix</keyword>
<evidence type="ECO:0000313" key="3">
    <source>
        <dbReference type="Proteomes" id="UP001204953"/>
    </source>
</evidence>
<keyword evidence="1" id="KW-0472">Membrane</keyword>
<protein>
    <submittedName>
        <fullName evidence="2">Tetratricopeptide repeat protein</fullName>
    </submittedName>
</protein>
<dbReference type="Pfam" id="PF14559">
    <property type="entry name" value="TPR_19"/>
    <property type="match status" value="1"/>
</dbReference>
<proteinExistence type="predicted"/>
<evidence type="ECO:0000313" key="2">
    <source>
        <dbReference type="EMBL" id="MCP2728665.1"/>
    </source>
</evidence>
<keyword evidence="1" id="KW-0812">Transmembrane</keyword>
<dbReference type="Proteomes" id="UP001204953">
    <property type="component" value="Unassembled WGS sequence"/>
</dbReference>
<sequence>MSETKPLQRIFLLFSMVAFVASTGYGLFGLFSSALQKPQESGKNEAALVNKQLEEKAKGYELVLQREPENQVALKGLVDTRLEMKEVKSAIEPLEKLVKLNPEDKEYKVLLEKLKQEVGVGSDR</sequence>
<gene>
    <name evidence="2" type="ORF">NJ959_09300</name>
</gene>
<organism evidence="2 3">
    <name type="scientific">Limnofasciculus baicalensis BBK-W-15</name>
    <dbReference type="NCBI Taxonomy" id="2699891"/>
    <lineage>
        <taxon>Bacteria</taxon>
        <taxon>Bacillati</taxon>
        <taxon>Cyanobacteriota</taxon>
        <taxon>Cyanophyceae</taxon>
        <taxon>Coleofasciculales</taxon>
        <taxon>Coleofasciculaceae</taxon>
        <taxon>Limnofasciculus</taxon>
        <taxon>Limnofasciculus baicalensis</taxon>
    </lineage>
</organism>
<dbReference type="AlphaFoldDB" id="A0AAE3GQ31"/>
<reference evidence="2" key="1">
    <citation type="submission" date="2022-06" db="EMBL/GenBank/DDBJ databases">
        <title>New cyanobacteria of genus Symplocastrum in benthos of Lake Baikal.</title>
        <authorList>
            <person name="Sorokovikova E."/>
            <person name="Tikhonova I."/>
            <person name="Krasnopeev A."/>
            <person name="Evseev P."/>
            <person name="Gladkikh A."/>
            <person name="Belykh O."/>
        </authorList>
    </citation>
    <scope>NUCLEOTIDE SEQUENCE</scope>
    <source>
        <strain evidence="2">BBK-W-15</strain>
    </source>
</reference>
<dbReference type="RefSeq" id="WP_254011460.1">
    <property type="nucleotide sequence ID" value="NZ_JAMZMM010000067.1"/>
</dbReference>
<comment type="caution">
    <text evidence="2">The sequence shown here is derived from an EMBL/GenBank/DDBJ whole genome shotgun (WGS) entry which is preliminary data.</text>
</comment>